<name>A0A7J6M4B1_PERCH</name>
<dbReference type="Pfam" id="PF13086">
    <property type="entry name" value="AAA_11"/>
    <property type="match status" value="1"/>
</dbReference>
<feature type="compositionally biased region" description="Acidic residues" evidence="8">
    <location>
        <begin position="349"/>
        <end position="359"/>
    </location>
</feature>
<feature type="compositionally biased region" description="Pro residues" evidence="8">
    <location>
        <begin position="1765"/>
        <end position="1776"/>
    </location>
</feature>
<feature type="compositionally biased region" description="Acidic residues" evidence="8">
    <location>
        <begin position="1637"/>
        <end position="1651"/>
    </location>
</feature>
<dbReference type="InterPro" id="IPR016130">
    <property type="entry name" value="Tyr_Pase_AS"/>
</dbReference>
<evidence type="ECO:0000256" key="7">
    <source>
        <dbReference type="SAM" id="Coils"/>
    </source>
</evidence>
<dbReference type="GO" id="GO:0005524">
    <property type="term" value="F:ATP binding"/>
    <property type="evidence" value="ECO:0007669"/>
    <property type="project" value="UniProtKB-KW"/>
</dbReference>
<dbReference type="InterPro" id="IPR041677">
    <property type="entry name" value="DNA2/NAM7_AAA_11"/>
</dbReference>
<dbReference type="SUPFAM" id="SSF52540">
    <property type="entry name" value="P-loop containing nucleoside triphosphate hydrolases"/>
    <property type="match status" value="1"/>
</dbReference>
<feature type="region of interest" description="Disordered" evidence="8">
    <location>
        <begin position="1751"/>
        <end position="1788"/>
    </location>
</feature>
<evidence type="ECO:0000256" key="5">
    <source>
        <dbReference type="ARBA" id="ARBA00022980"/>
    </source>
</evidence>
<dbReference type="InterPro" id="IPR010736">
    <property type="entry name" value="SHIPPO-rpt"/>
</dbReference>
<dbReference type="SMART" id="SM00195">
    <property type="entry name" value="DSPc"/>
    <property type="match status" value="1"/>
</dbReference>
<dbReference type="InterPro" id="IPR027417">
    <property type="entry name" value="P-loop_NTPase"/>
</dbReference>
<feature type="compositionally biased region" description="Low complexity" evidence="8">
    <location>
        <begin position="1604"/>
        <end position="1614"/>
    </location>
</feature>
<dbReference type="Gene3D" id="1.10.1200.10">
    <property type="entry name" value="ACP-like"/>
    <property type="match status" value="1"/>
</dbReference>
<dbReference type="InterPro" id="IPR020422">
    <property type="entry name" value="TYR_PHOSPHATASE_DUAL_dom"/>
</dbReference>
<dbReference type="PROSITE" id="PS50054">
    <property type="entry name" value="TYR_PHOSPHATASE_DUAL"/>
    <property type="match status" value="1"/>
</dbReference>
<dbReference type="CDD" id="cd14498">
    <property type="entry name" value="DSP"/>
    <property type="match status" value="1"/>
</dbReference>
<organism evidence="11 12">
    <name type="scientific">Perkinsus chesapeaki</name>
    <name type="common">Clam parasite</name>
    <name type="synonym">Perkinsus andrewsi</name>
    <dbReference type="NCBI Taxonomy" id="330153"/>
    <lineage>
        <taxon>Eukaryota</taxon>
        <taxon>Sar</taxon>
        <taxon>Alveolata</taxon>
        <taxon>Perkinsozoa</taxon>
        <taxon>Perkinsea</taxon>
        <taxon>Perkinsida</taxon>
        <taxon>Perkinsidae</taxon>
        <taxon>Perkinsus</taxon>
    </lineage>
</organism>
<keyword evidence="2" id="KW-0378">Hydrolase</keyword>
<feature type="compositionally biased region" description="Basic residues" evidence="8">
    <location>
        <begin position="29"/>
        <end position="40"/>
    </location>
</feature>
<feature type="compositionally biased region" description="Polar residues" evidence="8">
    <location>
        <begin position="857"/>
        <end position="882"/>
    </location>
</feature>
<feature type="region of interest" description="Disordered" evidence="8">
    <location>
        <begin position="1804"/>
        <end position="1825"/>
    </location>
</feature>
<evidence type="ECO:0000313" key="12">
    <source>
        <dbReference type="Proteomes" id="UP000591131"/>
    </source>
</evidence>
<dbReference type="GO" id="GO:0006412">
    <property type="term" value="P:translation"/>
    <property type="evidence" value="ECO:0007669"/>
    <property type="project" value="InterPro"/>
</dbReference>
<dbReference type="InterPro" id="IPR047187">
    <property type="entry name" value="SF1_C_Upf1"/>
</dbReference>
<feature type="region of interest" description="Disordered" evidence="8">
    <location>
        <begin position="1016"/>
        <end position="1045"/>
    </location>
</feature>
<dbReference type="Gene3D" id="3.40.50.300">
    <property type="entry name" value="P-loop containing nucleotide triphosphate hydrolases"/>
    <property type="match status" value="2"/>
</dbReference>
<feature type="compositionally biased region" description="Acidic residues" evidence="8">
    <location>
        <begin position="72"/>
        <end position="81"/>
    </location>
</feature>
<dbReference type="GO" id="GO:0005840">
    <property type="term" value="C:ribosome"/>
    <property type="evidence" value="ECO:0007669"/>
    <property type="project" value="UniProtKB-KW"/>
</dbReference>
<feature type="region of interest" description="Disordered" evidence="8">
    <location>
        <begin position="130"/>
        <end position="203"/>
    </location>
</feature>
<dbReference type="PROSITE" id="PS50056">
    <property type="entry name" value="TYR_PHOSPHATASE_2"/>
    <property type="match status" value="1"/>
</dbReference>
<keyword evidence="7" id="KW-0175">Coiled coil</keyword>
<dbReference type="Pfam" id="PF13087">
    <property type="entry name" value="AAA_12"/>
    <property type="match status" value="1"/>
</dbReference>
<dbReference type="InterPro" id="IPR000387">
    <property type="entry name" value="Tyr_Pase_dom"/>
</dbReference>
<reference evidence="11 12" key="1">
    <citation type="submission" date="2020-04" db="EMBL/GenBank/DDBJ databases">
        <title>Perkinsus chesapeaki whole genome sequence.</title>
        <authorList>
            <person name="Bogema D.R."/>
        </authorList>
    </citation>
    <scope>NUCLEOTIDE SEQUENCE [LARGE SCALE GENOMIC DNA]</scope>
    <source>
        <strain evidence="11">ATCC PRA-425</strain>
    </source>
</reference>
<feature type="region of interest" description="Disordered" evidence="8">
    <location>
        <begin position="347"/>
        <end position="433"/>
    </location>
</feature>
<dbReference type="Pfam" id="PF07004">
    <property type="entry name" value="SHIPPO-rpt"/>
    <property type="match status" value="3"/>
</dbReference>
<gene>
    <name evidence="11" type="ORF">FOL47_004119</name>
</gene>
<evidence type="ECO:0000256" key="2">
    <source>
        <dbReference type="ARBA" id="ARBA00022801"/>
    </source>
</evidence>
<evidence type="ECO:0000256" key="3">
    <source>
        <dbReference type="ARBA" id="ARBA00022806"/>
    </source>
</evidence>
<keyword evidence="6" id="KW-0687">Ribonucleoprotein</keyword>
<evidence type="ECO:0000256" key="1">
    <source>
        <dbReference type="ARBA" id="ARBA00022741"/>
    </source>
</evidence>
<dbReference type="Pfam" id="PF04758">
    <property type="entry name" value="Ribosomal_S30"/>
    <property type="match status" value="1"/>
</dbReference>
<feature type="region of interest" description="Disordered" evidence="8">
    <location>
        <begin position="826"/>
        <end position="994"/>
    </location>
</feature>
<dbReference type="GO" id="GO:0005694">
    <property type="term" value="C:chromosome"/>
    <property type="evidence" value="ECO:0007669"/>
    <property type="project" value="UniProtKB-ARBA"/>
</dbReference>
<evidence type="ECO:0000256" key="8">
    <source>
        <dbReference type="SAM" id="MobiDB-lite"/>
    </source>
</evidence>
<feature type="domain" description="Tyrosine specific protein phosphatases" evidence="10">
    <location>
        <begin position="545"/>
        <end position="576"/>
    </location>
</feature>
<feature type="compositionally biased region" description="Basic and acidic residues" evidence="8">
    <location>
        <begin position="1024"/>
        <end position="1033"/>
    </location>
</feature>
<feature type="region of interest" description="Disordered" evidence="8">
    <location>
        <begin position="1"/>
        <end position="81"/>
    </location>
</feature>
<dbReference type="OrthoDB" id="6513042at2759"/>
<feature type="compositionally biased region" description="Acidic residues" evidence="8">
    <location>
        <begin position="278"/>
        <end position="288"/>
    </location>
</feature>
<proteinExistence type="predicted"/>
<dbReference type="GO" id="GO:0016787">
    <property type="term" value="F:hydrolase activity"/>
    <property type="evidence" value="ECO:0007669"/>
    <property type="project" value="UniProtKB-KW"/>
</dbReference>
<feature type="compositionally biased region" description="Low complexity" evidence="8">
    <location>
        <begin position="364"/>
        <end position="383"/>
    </location>
</feature>
<dbReference type="GO" id="GO:1990904">
    <property type="term" value="C:ribonucleoprotein complex"/>
    <property type="evidence" value="ECO:0007669"/>
    <property type="project" value="UniProtKB-KW"/>
</dbReference>
<dbReference type="PANTHER" id="PTHR10887:SF495">
    <property type="entry name" value="HELICASE SENATAXIN ISOFORM X1-RELATED"/>
    <property type="match status" value="1"/>
</dbReference>
<evidence type="ECO:0000256" key="6">
    <source>
        <dbReference type="ARBA" id="ARBA00023274"/>
    </source>
</evidence>
<evidence type="ECO:0008006" key="13">
    <source>
        <dbReference type="Google" id="ProtNLM"/>
    </source>
</evidence>
<dbReference type="EMBL" id="JAAPAO010000236">
    <property type="protein sequence ID" value="KAF4666382.1"/>
    <property type="molecule type" value="Genomic_DNA"/>
</dbReference>
<dbReference type="InterPro" id="IPR045055">
    <property type="entry name" value="DNA2/NAM7-like"/>
</dbReference>
<dbReference type="PANTHER" id="PTHR10887">
    <property type="entry name" value="DNA2/NAM7 HELICASE FAMILY"/>
    <property type="match status" value="1"/>
</dbReference>
<sequence length="2635" mass="287651">MGKVHGSLARAGKVKNQTPKVPKQEKKKAITGRARKRMQYNRRFSAKVTGGPKRGPNSNQNSPKGSAGGGELDGEFDMDCDGVDMRYRNPFRSSDPSRAWNRMESVDSCHGEVVITDDSSPNRVAQNAEEYFAGRGKGKRRSRSGSGVMLSTCPSEVLDEMSSPGIEPAPPSNSSPATPAPTVLDPQSVVTSEPPSLSKGSQWIAMTPPAVSSAPRVMFKPFVMGDASTESSPAQPDMLDYSGRLEAAMAGQQAGMGRRGGLVRGRSILERFTLIEESEEDGCDEEDEVNVHPDSVQPGGVGQSGGSQPSGIDALARLQMSMMNQQRKKKEKGRVYSHRSILERLNLLEESDGDDDDSEERSLEALSTSSPSPDMSTSSAEESSSLEEDHRETVDKVGIQGLDTPKADKGGNRKKRRRADRDSLSRVPRLLRRPLDSQETAHEIFPRLFLGGHMVARNRELLRKYNITSVVCCCTITEYPEDVFFTSDGIDYYRVDVEDMSCEPIDWFWDEAHDHMDKTLRPYLMSDDSSPASASTPPRHSLGGVLVHCRSGVSRSASTLISYLVKRRGLSLYHALTHKLQELEMGLREDKKSTVDRKMYFSWYNNCRDVDRDEGQKEEMSSEDTIDNIYSRQIDWEAEPPMVDIRQSFCNIQSVYLEIRKEEVLGMISNRIAPLCRRALAAVNSSSSTVARGLAGRAFFSSEGGSKPSEVDIAARTVEAIKEYLQMRREEVAVEHEAEKGGAAARTVAEEALKRLDENIVTFGTKTADELLSLSFESLGFDGLEEVECLLQIEEAFDVKLPDEAFNKLKCGQEAMEAVKQQLKEQAKEEMSSSSTHIRPSSAASPSLRLSGLGEVTQLTTMSQVRTSPKWSFTGRTSSLSARGNMVPGPGQYRVSRLGDIGGGPSFRFGTGSRDGGDRGRSRYGSPGPGAYNPRPASSTATIGFGSGRPDGAMRRSSTPGPGHYAPGGSMGKSGRMYSMASRPTRGGVPSDAAWMPGPGQYRVTGPSPVYGRGPQWSFGSSCRAKEGRKDDSGPGPGAYAEHGRIGENARKCGFGRPRPQSASLHGRTASEAQDALKGLTTLESACIEAPGQGGHWLCRTRFTHKELESALSVFLRLLLVEIDTSSELEKPFRRVKGLVDRHLAVSLCPDCVDAFVTASRQMTRFLQANFEQDTVEEAMKAVYYPYHDTRLHASFRGPPVARAIGLMQWWGGLPTTVGTEEFEGQSSPSEFLDCLHFASWMVHDKLMEKEENDDWVVETVCASLRRIRVTNSEVWIAADSPWTRWAGPLEERLEVSSRARKIRAALLEASAAACCCCSSSEGWWFPRGLWDRMAGRGEPCVISIAGAVATSGFNTSSLEEGVAKAVETLKDEDLPVLKDTCFSLAAVPSLTSVVNTRLGGAHGEKEGLREMFAGDSRAVEGLSLWCQQQTLAVGVENVTEHAWEVMAKCALPAALQFMASIPVLKVFLRSVGSLAVEVLERRGGAANSSSTEVLPGPLQFVVALVDTLTSCPKASLSYNLFDVSTLHTALADWVFENVPADWSGHRTTTSKPETVCYTAMTDALATLEKRMHGDEWRRLPSTTPAGGKKPPGAASPSDEEIASNSLPSLPSSPDDWDNYTPSRPTVGVLSVSSSSDDNDDKTEELQEQQEEDKPREVPKDIKRGSQALKAIAGALDRGTTAAAAPPTYRAFANKRAEVAGGKPVQSKIDSFLKPSGGGGTVPASSWHSTSHSSRVERAFAHVWDKLGTTKSTAMSDGAKRKVAPGPPPPPLPSKPRPVARLAASPKRATSGIAIPTGSAAMAKADAHGKPPPMFESKTKPRKMKMERTKIRLTQGSGMARHERDAKKGNIEVEREHAVDDLHRVLLCRDPFSTDSKESDILPLEPHQRNNGNCESFSSADEYVKWFRPALLFEAAEGLRRSLSTTEGSSVYWGIPSLKISRSSRKGKWATLTVKSQIDESSGRETIAGARPQQKSGRRVEALSQGDLVLLVRSEVADSPSLVYDQLLNGVPLTHLSPTVRQGTSIAFGLVFKDDADRRGNEDEGGGRGGKFRSARIKIPFESDEAVVLGSATTPERECEGLDWILTNSTFSPLRDLLISPSVPVLRPSVGQEVAVGDLNAAQARAVRSAADISSPITLVQGPPGTGKTKTIVGMVKALLEKSIKLVICAPSNAAVDELASRILHSSLPPDKDPPGTYSVVRVGSYRRITRDEVRAVSVEELAKAGGRDKAVELKDSHREKRAAILMEIRKLDENIRELSGDNDAEVREDRGRLIARKKELKEQLDKLKERSSRALSRSRDEALKHLLGQAKVVLGTLSSFGSSAIVSNFMAREATCIIDEACQAIEPSALIPLKLRGVKRLIMVGDPQQLPATVMSAEAKALRYERSLFERLVSAGWQAHLLDEQYRMLPEIADFASKEFYEGRLRTAPTCRFPSSFGVPLRPLLFLDARFGGEERARGGTSLVNIQEAGIVNKLIDSMRSRKKMSIGVVTPYRQQAMLIRNMVSNGADLVDTVDAYQGQEKDIIIMSCVRSSRDGGIGFVADYRRLNVSLTRAKYALWIVGNAESLGRSSKVWADLIQHCKDVGALVDARRLDKRTRYTASEERPLAEILELCNTTNTVQSPQLMTDNKRMRY</sequence>
<dbReference type="InterPro" id="IPR041679">
    <property type="entry name" value="DNA2/NAM7-like_C"/>
</dbReference>
<feature type="domain" description="Tyrosine-protein phosphatase" evidence="9">
    <location>
        <begin position="438"/>
        <end position="613"/>
    </location>
</feature>
<dbReference type="InterPro" id="IPR006846">
    <property type="entry name" value="Ribosomal_eS30"/>
</dbReference>
<keyword evidence="5" id="KW-0689">Ribosomal protein</keyword>
<dbReference type="Proteomes" id="UP000591131">
    <property type="component" value="Unassembled WGS sequence"/>
</dbReference>
<evidence type="ECO:0000259" key="10">
    <source>
        <dbReference type="PROSITE" id="PS50056"/>
    </source>
</evidence>
<dbReference type="SUPFAM" id="SSF52799">
    <property type="entry name" value="(Phosphotyrosine protein) phosphatases II"/>
    <property type="match status" value="1"/>
</dbReference>
<keyword evidence="1" id="KW-0547">Nucleotide-binding</keyword>
<dbReference type="PROSITE" id="PS00383">
    <property type="entry name" value="TYR_PHOSPHATASE_1"/>
    <property type="match status" value="1"/>
</dbReference>
<dbReference type="Gene3D" id="3.90.190.10">
    <property type="entry name" value="Protein tyrosine phosphatase superfamily"/>
    <property type="match status" value="1"/>
</dbReference>
<dbReference type="GO" id="GO:0004386">
    <property type="term" value="F:helicase activity"/>
    <property type="evidence" value="ECO:0007669"/>
    <property type="project" value="UniProtKB-KW"/>
</dbReference>
<feature type="compositionally biased region" description="Low complexity" evidence="8">
    <location>
        <begin position="839"/>
        <end position="851"/>
    </location>
</feature>
<keyword evidence="12" id="KW-1185">Reference proteome</keyword>
<keyword evidence="4" id="KW-0067">ATP-binding</keyword>
<dbReference type="CDD" id="cd18042">
    <property type="entry name" value="DEXXQc_SETX"/>
    <property type="match status" value="1"/>
</dbReference>
<evidence type="ECO:0000259" key="9">
    <source>
        <dbReference type="PROSITE" id="PS50054"/>
    </source>
</evidence>
<evidence type="ECO:0000256" key="4">
    <source>
        <dbReference type="ARBA" id="ARBA00022840"/>
    </source>
</evidence>
<feature type="compositionally biased region" description="Basic and acidic residues" evidence="8">
    <location>
        <begin position="1652"/>
        <end position="1663"/>
    </location>
</feature>
<comment type="caution">
    <text evidence="11">The sequence shown here is derived from an EMBL/GenBank/DDBJ whole genome shotgun (WGS) entry which is preliminary data.</text>
</comment>
<dbReference type="SUPFAM" id="SSF47336">
    <property type="entry name" value="ACP-like"/>
    <property type="match status" value="1"/>
</dbReference>
<feature type="region of interest" description="Disordered" evidence="8">
    <location>
        <begin position="278"/>
        <end position="311"/>
    </location>
</feature>
<keyword evidence="3" id="KW-0347">Helicase</keyword>
<feature type="coiled-coil region" evidence="7">
    <location>
        <begin position="2249"/>
        <end position="2298"/>
    </location>
</feature>
<dbReference type="GO" id="GO:0003735">
    <property type="term" value="F:structural constituent of ribosome"/>
    <property type="evidence" value="ECO:0007669"/>
    <property type="project" value="InterPro"/>
</dbReference>
<feature type="region of interest" description="Disordered" evidence="8">
    <location>
        <begin position="1578"/>
        <end position="1663"/>
    </location>
</feature>
<dbReference type="InterPro" id="IPR036736">
    <property type="entry name" value="ACP-like_sf"/>
</dbReference>
<feature type="compositionally biased region" description="Polar residues" evidence="8">
    <location>
        <begin position="188"/>
        <end position="201"/>
    </location>
</feature>
<dbReference type="CDD" id="cd18808">
    <property type="entry name" value="SF1_C_Upf1"/>
    <property type="match status" value="1"/>
</dbReference>
<protein>
    <recommendedName>
        <fullName evidence="13">40S ribosomal protein S30</fullName>
    </recommendedName>
</protein>
<dbReference type="FunFam" id="3.40.50.300:FF:000326">
    <property type="entry name" value="P-loop containing nucleoside triphosphate hydrolase"/>
    <property type="match status" value="1"/>
</dbReference>
<dbReference type="InterPro" id="IPR029021">
    <property type="entry name" value="Prot-tyrosine_phosphatase-like"/>
</dbReference>
<evidence type="ECO:0000313" key="11">
    <source>
        <dbReference type="EMBL" id="KAF4666382.1"/>
    </source>
</evidence>
<accession>A0A7J6M4B1</accession>